<evidence type="ECO:0000256" key="1">
    <source>
        <dbReference type="ARBA" id="ARBA00022737"/>
    </source>
</evidence>
<dbReference type="Pfam" id="PF13432">
    <property type="entry name" value="TPR_16"/>
    <property type="match status" value="3"/>
</dbReference>
<keyword evidence="2 3" id="KW-0802">TPR repeat</keyword>
<feature type="transmembrane region" description="Helical" evidence="4">
    <location>
        <begin position="164"/>
        <end position="183"/>
    </location>
</feature>
<feature type="transmembrane region" description="Helical" evidence="4">
    <location>
        <begin position="365"/>
        <end position="386"/>
    </location>
</feature>
<sequence>MVQPSSPPRARAGSRLFVAACAGALILVLAAYSNSLDNSFHFDDSHVIEENIFIRDLRNIPRFFTDARTFSSVPANATYRPIVSTTLALDYWLGHGLEPRAFHVTQLLLLAITGAMLVALFFKVLSSAGPSPWHRWSALLAAAFFCVHAGNTQPVNYISARSELLSGIGVLGALLVYACLPRARRFQLHLLPMAFGALAKTPAVIAAPLLLAYDLLIEKQLSLPELFTRRAWPRLRAALLSTAPAFAAAVALYAFVEGMNPSGQTYGGGGRLGYLVTETWVWVHYARLFLLPTGLSADTDLELFASPRDARVAAGVLFAGAMLVLMGQASKRPSTRAAAFGIAWFWIALIPSSTIFPLAEVANDHRIFFPFMGLSLAVVSWVSQGLELRAERSRNARPAVALAGALAVAVLLAHAVGTHQRNRAWRSEETLWGDVVRKSPTNGRGKMNYGLTQMERGRYARARELFLEAEKLTPNYGTLEVNLAIVENALGNPAAADSHFTLALTLNPQHPAPHRYYARWLIHQGRGAEAIPHLEYAIQLSPADIEARHLLMGVYAARASPRLVPLALETLSFASTDTIAENYAHGIPPMRPDTLAEDSWVKLGLSLAHDRRHADAALAYRAALALDSTNAQAWNNLGWSLAKLGFYEDALPAFGSAIRHQPGFSLAASNLAWASGEVADSRYKQAFALQQTGRAAEAVPIYRELLASYPRWVNVHYNLGHALMALGRHSEAAGEFRRTLELEPGLTAAHLHLATCLRALGRAEEARRELERYEGARAQR</sequence>
<accession>A0A538SA04</accession>
<keyword evidence="1" id="KW-0677">Repeat</keyword>
<dbReference type="Gene3D" id="1.25.40.10">
    <property type="entry name" value="Tetratricopeptide repeat domain"/>
    <property type="match status" value="3"/>
</dbReference>
<protein>
    <submittedName>
        <fullName evidence="5">Tetratricopeptide repeat protein</fullName>
    </submittedName>
</protein>
<feature type="repeat" description="TPR" evidence="3">
    <location>
        <begin position="631"/>
        <end position="664"/>
    </location>
</feature>
<comment type="caution">
    <text evidence="5">The sequence shown here is derived from an EMBL/GenBank/DDBJ whole genome shotgun (WGS) entry which is preliminary data.</text>
</comment>
<feature type="transmembrane region" description="Helical" evidence="4">
    <location>
        <begin position="237"/>
        <end position="256"/>
    </location>
</feature>
<dbReference type="Proteomes" id="UP000320184">
    <property type="component" value="Unassembled WGS sequence"/>
</dbReference>
<feature type="transmembrane region" description="Helical" evidence="4">
    <location>
        <begin position="398"/>
        <end position="417"/>
    </location>
</feature>
<proteinExistence type="predicted"/>
<dbReference type="AlphaFoldDB" id="A0A538SA04"/>
<dbReference type="InterPro" id="IPR019734">
    <property type="entry name" value="TPR_rpt"/>
</dbReference>
<feature type="transmembrane region" description="Helical" evidence="4">
    <location>
        <begin position="310"/>
        <end position="326"/>
    </location>
</feature>
<organism evidence="5 6">
    <name type="scientific">Eiseniibacteriota bacterium</name>
    <dbReference type="NCBI Taxonomy" id="2212470"/>
    <lineage>
        <taxon>Bacteria</taxon>
        <taxon>Candidatus Eiseniibacteriota</taxon>
    </lineage>
</organism>
<dbReference type="EMBL" id="VBOT01000152">
    <property type="protein sequence ID" value="TMQ48195.1"/>
    <property type="molecule type" value="Genomic_DNA"/>
</dbReference>
<dbReference type="PROSITE" id="PS50005">
    <property type="entry name" value="TPR"/>
    <property type="match status" value="2"/>
</dbReference>
<evidence type="ECO:0000313" key="5">
    <source>
        <dbReference type="EMBL" id="TMQ48195.1"/>
    </source>
</evidence>
<feature type="transmembrane region" description="Helical" evidence="4">
    <location>
        <begin position="195"/>
        <end position="216"/>
    </location>
</feature>
<evidence type="ECO:0000313" key="6">
    <source>
        <dbReference type="Proteomes" id="UP000320184"/>
    </source>
</evidence>
<evidence type="ECO:0000256" key="4">
    <source>
        <dbReference type="SAM" id="Phobius"/>
    </source>
</evidence>
<name>A0A538SA04_UNCEI</name>
<reference evidence="5 6" key="1">
    <citation type="journal article" date="2019" name="Nat. Microbiol.">
        <title>Mediterranean grassland soil C-N compound turnover is dependent on rainfall and depth, and is mediated by genomically divergent microorganisms.</title>
        <authorList>
            <person name="Diamond S."/>
            <person name="Andeer P.F."/>
            <person name="Li Z."/>
            <person name="Crits-Christoph A."/>
            <person name="Burstein D."/>
            <person name="Anantharaman K."/>
            <person name="Lane K.R."/>
            <person name="Thomas B.C."/>
            <person name="Pan C."/>
            <person name="Northen T.R."/>
            <person name="Banfield J.F."/>
        </authorList>
    </citation>
    <scope>NUCLEOTIDE SEQUENCE [LARGE SCALE GENOMIC DNA]</scope>
    <source>
        <strain evidence="5">WS_3</strain>
    </source>
</reference>
<feature type="transmembrane region" description="Helical" evidence="4">
    <location>
        <begin position="107"/>
        <end position="127"/>
    </location>
</feature>
<keyword evidence="4" id="KW-0472">Membrane</keyword>
<dbReference type="SMART" id="SM00028">
    <property type="entry name" value="TPR"/>
    <property type="match status" value="6"/>
</dbReference>
<feature type="transmembrane region" description="Helical" evidence="4">
    <location>
        <begin position="12"/>
        <end position="32"/>
    </location>
</feature>
<dbReference type="Pfam" id="PF14559">
    <property type="entry name" value="TPR_19"/>
    <property type="match status" value="1"/>
</dbReference>
<gene>
    <name evidence="5" type="ORF">E6K73_12560</name>
</gene>
<dbReference type="PANTHER" id="PTHR44227">
    <property type="match status" value="1"/>
</dbReference>
<keyword evidence="4" id="KW-1133">Transmembrane helix</keyword>
<evidence type="ECO:0000256" key="2">
    <source>
        <dbReference type="ARBA" id="ARBA00022803"/>
    </source>
</evidence>
<dbReference type="SUPFAM" id="SSF48452">
    <property type="entry name" value="TPR-like"/>
    <property type="match status" value="2"/>
</dbReference>
<dbReference type="InterPro" id="IPR052346">
    <property type="entry name" value="O-mannosyl-transferase_TMTC"/>
</dbReference>
<feature type="repeat" description="TPR" evidence="3">
    <location>
        <begin position="713"/>
        <end position="746"/>
    </location>
</feature>
<dbReference type="PROSITE" id="PS50293">
    <property type="entry name" value="TPR_REGION"/>
    <property type="match status" value="1"/>
</dbReference>
<evidence type="ECO:0000256" key="3">
    <source>
        <dbReference type="PROSITE-ProRule" id="PRU00339"/>
    </source>
</evidence>
<dbReference type="PANTHER" id="PTHR44227:SF3">
    <property type="entry name" value="PROTEIN O-MANNOSYL-TRANSFERASE TMTC4"/>
    <property type="match status" value="1"/>
</dbReference>
<dbReference type="InterPro" id="IPR011990">
    <property type="entry name" value="TPR-like_helical_dom_sf"/>
</dbReference>
<keyword evidence="4" id="KW-0812">Transmembrane</keyword>
<feature type="transmembrane region" description="Helical" evidence="4">
    <location>
        <begin position="338"/>
        <end position="359"/>
    </location>
</feature>